<accession>A0A8H3AU99</accession>
<reference evidence="2" key="1">
    <citation type="submission" date="2021-01" db="EMBL/GenBank/DDBJ databases">
        <authorList>
            <person name="Kaushik A."/>
        </authorList>
    </citation>
    <scope>NUCLEOTIDE SEQUENCE</scope>
    <source>
        <strain evidence="2">AG1-1C</strain>
    </source>
</reference>
<evidence type="ECO:0000256" key="1">
    <source>
        <dbReference type="SAM" id="MobiDB-lite"/>
    </source>
</evidence>
<dbReference type="Proteomes" id="UP000663846">
    <property type="component" value="Unassembled WGS sequence"/>
</dbReference>
<evidence type="ECO:0000313" key="2">
    <source>
        <dbReference type="EMBL" id="CAE6438692.1"/>
    </source>
</evidence>
<dbReference type="EMBL" id="CAJMWS010000372">
    <property type="protein sequence ID" value="CAE6438692.1"/>
    <property type="molecule type" value="Genomic_DNA"/>
</dbReference>
<organism evidence="2 3">
    <name type="scientific">Rhizoctonia solani</name>
    <dbReference type="NCBI Taxonomy" id="456999"/>
    <lineage>
        <taxon>Eukaryota</taxon>
        <taxon>Fungi</taxon>
        <taxon>Dikarya</taxon>
        <taxon>Basidiomycota</taxon>
        <taxon>Agaricomycotina</taxon>
        <taxon>Agaricomycetes</taxon>
        <taxon>Cantharellales</taxon>
        <taxon>Ceratobasidiaceae</taxon>
        <taxon>Rhizoctonia</taxon>
    </lineage>
</organism>
<feature type="region of interest" description="Disordered" evidence="1">
    <location>
        <begin position="175"/>
        <end position="200"/>
    </location>
</feature>
<sequence>MSLSNVSAQVFEFSVDAYDPEYHWGGASIYPEGPIPTQIEYPRLPAGMTVPPGIPTHLEFFVTPAPPHLAHVPLVCPGAPRLDKKPVRPRVVELTPLEIKSRPKYHNGLYGPDRRLPSSRPTFVYAYPCAEDERWAHLPEHLRPIEYNPQVQAQNLKASFEEGYEPEPEVVELRVSRWEDSSSSRPLSNEQRLDRSGHMSKALRNFRAQFGEMKEGGC</sequence>
<gene>
    <name evidence="2" type="ORF">RDB_LOCUS125577</name>
</gene>
<protein>
    <submittedName>
        <fullName evidence="2">Uncharacterized protein</fullName>
    </submittedName>
</protein>
<dbReference type="AlphaFoldDB" id="A0A8H3AU99"/>
<evidence type="ECO:0000313" key="3">
    <source>
        <dbReference type="Proteomes" id="UP000663846"/>
    </source>
</evidence>
<comment type="caution">
    <text evidence="2">The sequence shown here is derived from an EMBL/GenBank/DDBJ whole genome shotgun (WGS) entry which is preliminary data.</text>
</comment>
<proteinExistence type="predicted"/>
<name>A0A8H3AU99_9AGAM</name>